<organism evidence="1 2">
    <name type="scientific">Ambispora leptoticha</name>
    <dbReference type="NCBI Taxonomy" id="144679"/>
    <lineage>
        <taxon>Eukaryota</taxon>
        <taxon>Fungi</taxon>
        <taxon>Fungi incertae sedis</taxon>
        <taxon>Mucoromycota</taxon>
        <taxon>Glomeromycotina</taxon>
        <taxon>Glomeromycetes</taxon>
        <taxon>Archaeosporales</taxon>
        <taxon>Ambisporaceae</taxon>
        <taxon>Ambispora</taxon>
    </lineage>
</organism>
<dbReference type="Proteomes" id="UP000789508">
    <property type="component" value="Unassembled WGS sequence"/>
</dbReference>
<accession>A0A9N8VQE5</accession>
<dbReference type="EMBL" id="CAJVPS010000141">
    <property type="protein sequence ID" value="CAG8457028.1"/>
    <property type="molecule type" value="Genomic_DNA"/>
</dbReference>
<protein>
    <submittedName>
        <fullName evidence="1">3883_t:CDS:1</fullName>
    </submittedName>
</protein>
<reference evidence="1" key="1">
    <citation type="submission" date="2021-06" db="EMBL/GenBank/DDBJ databases">
        <authorList>
            <person name="Kallberg Y."/>
            <person name="Tangrot J."/>
            <person name="Rosling A."/>
        </authorList>
    </citation>
    <scope>NUCLEOTIDE SEQUENCE</scope>
    <source>
        <strain evidence="1">FL130A</strain>
    </source>
</reference>
<sequence>MNTEFPKNLTIPEDLKVPAGNVFKFVLYGIGVMDYKYSESESAWGLCKSEFILANYPKDLYFNSSSIVAMASGAAADQFGNVLEGVTKSLIPGDNSLCDGKSIAIRYYPDSKSYHGGLGKSTVHQGSAFSDITYIHVFVDSEHPLPVDSLFDGYIYSTPVSNLSILFYKAA</sequence>
<name>A0A9N8VQE5_9GLOM</name>
<proteinExistence type="predicted"/>
<gene>
    <name evidence="1" type="ORF">ALEPTO_LOCUS1334</name>
</gene>
<evidence type="ECO:0000313" key="2">
    <source>
        <dbReference type="Proteomes" id="UP000789508"/>
    </source>
</evidence>
<keyword evidence="2" id="KW-1185">Reference proteome</keyword>
<comment type="caution">
    <text evidence="1">The sequence shown here is derived from an EMBL/GenBank/DDBJ whole genome shotgun (WGS) entry which is preliminary data.</text>
</comment>
<dbReference type="OrthoDB" id="1859733at2759"/>
<dbReference type="AlphaFoldDB" id="A0A9N8VQE5"/>
<evidence type="ECO:0000313" key="1">
    <source>
        <dbReference type="EMBL" id="CAG8457028.1"/>
    </source>
</evidence>